<feature type="signal peptide" evidence="1">
    <location>
        <begin position="1"/>
        <end position="22"/>
    </location>
</feature>
<evidence type="ECO:0000313" key="2">
    <source>
        <dbReference type="EMBL" id="MCR9016732.1"/>
    </source>
</evidence>
<gene>
    <name evidence="2" type="ORF">NU887_16980</name>
</gene>
<organism evidence="2 3">
    <name type="scientific">Aquiflexum gelatinilyticum</name>
    <dbReference type="NCBI Taxonomy" id="2961943"/>
    <lineage>
        <taxon>Bacteria</taxon>
        <taxon>Pseudomonadati</taxon>
        <taxon>Bacteroidota</taxon>
        <taxon>Cytophagia</taxon>
        <taxon>Cytophagales</taxon>
        <taxon>Cyclobacteriaceae</taxon>
        <taxon>Aquiflexum</taxon>
    </lineage>
</organism>
<accession>A0A9X2P7B9</accession>
<keyword evidence="1" id="KW-0732">Signal</keyword>
<dbReference type="Proteomes" id="UP001142175">
    <property type="component" value="Unassembled WGS sequence"/>
</dbReference>
<evidence type="ECO:0000313" key="3">
    <source>
        <dbReference type="Proteomes" id="UP001142175"/>
    </source>
</evidence>
<dbReference type="RefSeq" id="WP_258424579.1">
    <property type="nucleotide sequence ID" value="NZ_JANSUY010000019.1"/>
</dbReference>
<reference evidence="2" key="1">
    <citation type="submission" date="2022-08" db="EMBL/GenBank/DDBJ databases">
        <authorList>
            <person name="Zhang D."/>
        </authorList>
    </citation>
    <scope>NUCLEOTIDE SEQUENCE</scope>
    <source>
        <strain evidence="2">XJ19-11</strain>
    </source>
</reference>
<dbReference type="AlphaFoldDB" id="A0A9X2P7B9"/>
<sequence>MKKVKIILLFSLIFILKNPVFAQSNFLSAKIVNAIGDTIQGEIDYRNWDKNPNKITFKSLDQKEILEFTPKDIQSFLVSDEVYLSARVETERIGNNQFDQSPTIETTLETVFLQTIMAGEKSLFLYKNEASRENFYIEENGEYYLLKYKKYNKVQTVNGATRSYTAENKFFLGQLGAYLNGCPDIQKDINITQYKKESLSRLILKYNECTGTEIKFEKPKEKTLTKFGVLGGVSMTSLSFTGANHPNLTEADYGVSINPVLGLSVDFIFPRNMRKWGFSNELMLAGYQFQGNNINEITDYLIEHSETKFEYTQIKINSMLQYSMFLESIELFFHGGMSFGFAVNETNQEYIQTFFYQTVTSETRKAVDTFRVGEMGFLFGTGIRLGKISGEIRYENGNGMSDIPSLSSPTNKVFVLIGYRF</sequence>
<dbReference type="EMBL" id="JANSUY010000019">
    <property type="protein sequence ID" value="MCR9016732.1"/>
    <property type="molecule type" value="Genomic_DNA"/>
</dbReference>
<comment type="caution">
    <text evidence="2">The sequence shown here is derived from an EMBL/GenBank/DDBJ whole genome shotgun (WGS) entry which is preliminary data.</text>
</comment>
<evidence type="ECO:0000256" key="1">
    <source>
        <dbReference type="SAM" id="SignalP"/>
    </source>
</evidence>
<feature type="chain" id="PRO_5040787075" evidence="1">
    <location>
        <begin position="23"/>
        <end position="421"/>
    </location>
</feature>
<keyword evidence="3" id="KW-1185">Reference proteome</keyword>
<protein>
    <submittedName>
        <fullName evidence="2">PorT family protein</fullName>
    </submittedName>
</protein>
<proteinExistence type="predicted"/>
<name>A0A9X2P7B9_9BACT</name>